<accession>A0A9D2KPF4</accession>
<evidence type="ECO:0000256" key="1">
    <source>
        <dbReference type="SAM" id="Phobius"/>
    </source>
</evidence>
<dbReference type="EMBL" id="DWZD01000025">
    <property type="protein sequence ID" value="HJA78717.1"/>
    <property type="molecule type" value="Genomic_DNA"/>
</dbReference>
<gene>
    <name evidence="2" type="ORF">H9784_03960</name>
</gene>
<comment type="caution">
    <text evidence="2">The sequence shown here is derived from an EMBL/GenBank/DDBJ whole genome shotgun (WGS) entry which is preliminary data.</text>
</comment>
<proteinExistence type="predicted"/>
<evidence type="ECO:0000313" key="3">
    <source>
        <dbReference type="Proteomes" id="UP000823821"/>
    </source>
</evidence>
<keyword evidence="1" id="KW-0472">Membrane</keyword>
<dbReference type="Proteomes" id="UP000823821">
    <property type="component" value="Unassembled WGS sequence"/>
</dbReference>
<name>A0A9D2KPF4_9BACT</name>
<sequence>MSFKARLLRARLKIIIGVLVLLLAYGGWEGWKYYQYTQSSQCAFEMLKESLKKVEPEALAEQVDFPTLVRHVALCIAEYYPFIDSGAQQRTAIEGRLLQYLRERLAAREGKARQLPPDEALQQPLQPLPPDFVKQLQANISLNAAAAGNPDMAFIRAVLHHPQLDMDFTLIFLLQRTRDGWKVTDLANARELIAQFRQAQLQRYEARRLQLIKQNADIQRRMDATLQIQSCEAAAGVISDNKTLLTRVIVMGRNASSERINGSSLQVDIQDASGKTILSRYLDKAMPMYPGQPFMQDWTIEMAADSETGRALLQAGTLQCKTRWQTQNLDSGRVLYIREIKEIPEDFR</sequence>
<reference evidence="2" key="1">
    <citation type="journal article" date="2021" name="PeerJ">
        <title>Extensive microbial diversity within the chicken gut microbiome revealed by metagenomics and culture.</title>
        <authorList>
            <person name="Gilroy R."/>
            <person name="Ravi A."/>
            <person name="Getino M."/>
            <person name="Pursley I."/>
            <person name="Horton D.L."/>
            <person name="Alikhan N.F."/>
            <person name="Baker D."/>
            <person name="Gharbi K."/>
            <person name="Hall N."/>
            <person name="Watson M."/>
            <person name="Adriaenssens E.M."/>
            <person name="Foster-Nyarko E."/>
            <person name="Jarju S."/>
            <person name="Secka A."/>
            <person name="Antonio M."/>
            <person name="Oren A."/>
            <person name="Chaudhuri R.R."/>
            <person name="La Ragione R."/>
            <person name="Hildebrand F."/>
            <person name="Pallen M.J."/>
        </authorList>
    </citation>
    <scope>NUCLEOTIDE SEQUENCE</scope>
    <source>
        <strain evidence="2">5032</strain>
    </source>
</reference>
<feature type="transmembrane region" description="Helical" evidence="1">
    <location>
        <begin position="12"/>
        <end position="31"/>
    </location>
</feature>
<protein>
    <submittedName>
        <fullName evidence="2">Tetratricopeptide repeat protein</fullName>
    </submittedName>
</protein>
<organism evidence="2 3">
    <name type="scientific">Candidatus Desulfovibrio intestinavium</name>
    <dbReference type="NCBI Taxonomy" id="2838534"/>
    <lineage>
        <taxon>Bacteria</taxon>
        <taxon>Pseudomonadati</taxon>
        <taxon>Thermodesulfobacteriota</taxon>
        <taxon>Desulfovibrionia</taxon>
        <taxon>Desulfovibrionales</taxon>
        <taxon>Desulfovibrionaceae</taxon>
        <taxon>Desulfovibrio</taxon>
    </lineage>
</organism>
<reference evidence="2" key="2">
    <citation type="submission" date="2021-04" db="EMBL/GenBank/DDBJ databases">
        <authorList>
            <person name="Gilroy R."/>
        </authorList>
    </citation>
    <scope>NUCLEOTIDE SEQUENCE</scope>
    <source>
        <strain evidence="2">5032</strain>
    </source>
</reference>
<evidence type="ECO:0000313" key="2">
    <source>
        <dbReference type="EMBL" id="HJA78717.1"/>
    </source>
</evidence>
<keyword evidence="1" id="KW-0812">Transmembrane</keyword>
<dbReference type="AlphaFoldDB" id="A0A9D2KPF4"/>
<keyword evidence="1" id="KW-1133">Transmembrane helix</keyword>